<feature type="transmembrane region" description="Helical" evidence="7">
    <location>
        <begin position="325"/>
        <end position="353"/>
    </location>
</feature>
<feature type="transmembrane region" description="Helical" evidence="7">
    <location>
        <begin position="286"/>
        <end position="305"/>
    </location>
</feature>
<comment type="subcellular location">
    <subcellularLocation>
        <location evidence="1 7">Cell inner membrane</location>
        <topology evidence="1 7">Multi-pass membrane protein</topology>
    </subcellularLocation>
</comment>
<keyword evidence="5 7" id="KW-1133">Transmembrane helix</keyword>
<feature type="transmembrane region" description="Helical" evidence="7">
    <location>
        <begin position="182"/>
        <end position="203"/>
    </location>
</feature>
<keyword evidence="3 7" id="KW-0997">Cell inner membrane</keyword>
<dbReference type="EMBL" id="QBKP01000005">
    <property type="protein sequence ID" value="PTX50568.1"/>
    <property type="molecule type" value="Genomic_DNA"/>
</dbReference>
<comment type="caution">
    <text evidence="7">Lacks conserved residue(s) required for the propagation of feature annotation.</text>
</comment>
<feature type="transmembrane region" description="Helical" evidence="7">
    <location>
        <begin position="409"/>
        <end position="430"/>
    </location>
</feature>
<feature type="transmembrane region" description="Helical" evidence="7">
    <location>
        <begin position="143"/>
        <end position="170"/>
    </location>
</feature>
<comment type="caution">
    <text evidence="9">The sequence shown here is derived from an EMBL/GenBank/DDBJ whole genome shotgun (WGS) entry which is preliminary data.</text>
</comment>
<evidence type="ECO:0000256" key="4">
    <source>
        <dbReference type="ARBA" id="ARBA00022692"/>
    </source>
</evidence>
<feature type="domain" description="TRAP C4-dicarboxylate transport system permease DctM subunit" evidence="8">
    <location>
        <begin position="12"/>
        <end position="426"/>
    </location>
</feature>
<evidence type="ECO:0000256" key="7">
    <source>
        <dbReference type="RuleBase" id="RU369079"/>
    </source>
</evidence>
<comment type="function">
    <text evidence="7">Part of the tripartite ATP-independent periplasmic (TRAP) transport system.</text>
</comment>
<reference evidence="9 10" key="1">
    <citation type="submission" date="2018-04" db="EMBL/GenBank/DDBJ databases">
        <title>Genomic Encyclopedia of Archaeal and Bacterial Type Strains, Phase II (KMG-II): from individual species to whole genera.</title>
        <authorList>
            <person name="Goeker M."/>
        </authorList>
    </citation>
    <scope>NUCLEOTIDE SEQUENCE [LARGE SCALE GENOMIC DNA]</scope>
    <source>
        <strain evidence="9 10">DSM 21823</strain>
    </source>
</reference>
<dbReference type="Proteomes" id="UP000244224">
    <property type="component" value="Unassembled WGS sequence"/>
</dbReference>
<dbReference type="GO" id="GO:0005886">
    <property type="term" value="C:plasma membrane"/>
    <property type="evidence" value="ECO:0007669"/>
    <property type="project" value="UniProtKB-SubCell"/>
</dbReference>
<evidence type="ECO:0000256" key="6">
    <source>
        <dbReference type="ARBA" id="ARBA00023136"/>
    </source>
</evidence>
<comment type="similarity">
    <text evidence="7">Belongs to the TRAP transporter large permease family.</text>
</comment>
<dbReference type="PANTHER" id="PTHR33362">
    <property type="entry name" value="SIALIC ACID TRAP TRANSPORTER PERMEASE PROTEIN SIAT-RELATED"/>
    <property type="match status" value="1"/>
</dbReference>
<feature type="transmembrane region" description="Helical" evidence="7">
    <location>
        <begin position="251"/>
        <end position="274"/>
    </location>
</feature>
<dbReference type="InterPro" id="IPR010656">
    <property type="entry name" value="DctM"/>
</dbReference>
<feature type="transmembrane region" description="Helical" evidence="7">
    <location>
        <begin position="224"/>
        <end position="245"/>
    </location>
</feature>
<name>A0A2T6B3A7_9RHOB</name>
<evidence type="ECO:0000259" key="8">
    <source>
        <dbReference type="Pfam" id="PF06808"/>
    </source>
</evidence>
<evidence type="ECO:0000256" key="5">
    <source>
        <dbReference type="ARBA" id="ARBA00022989"/>
    </source>
</evidence>
<feature type="transmembrane region" description="Helical" evidence="7">
    <location>
        <begin position="7"/>
        <end position="40"/>
    </location>
</feature>
<evidence type="ECO:0000313" key="9">
    <source>
        <dbReference type="EMBL" id="PTX50568.1"/>
    </source>
</evidence>
<proteinExistence type="inferred from homology"/>
<dbReference type="PIRSF" id="PIRSF006066">
    <property type="entry name" value="HI0050"/>
    <property type="match status" value="1"/>
</dbReference>
<keyword evidence="6 7" id="KW-0472">Membrane</keyword>
<dbReference type="RefSeq" id="WP_108128775.1">
    <property type="nucleotide sequence ID" value="NZ_QBKP01000005.1"/>
</dbReference>
<evidence type="ECO:0000256" key="3">
    <source>
        <dbReference type="ARBA" id="ARBA00022519"/>
    </source>
</evidence>
<evidence type="ECO:0000313" key="10">
    <source>
        <dbReference type="Proteomes" id="UP000244224"/>
    </source>
</evidence>
<organism evidence="9 10">
    <name type="scientific">Gemmobacter caeni</name>
    <dbReference type="NCBI Taxonomy" id="589035"/>
    <lineage>
        <taxon>Bacteria</taxon>
        <taxon>Pseudomonadati</taxon>
        <taxon>Pseudomonadota</taxon>
        <taxon>Alphaproteobacteria</taxon>
        <taxon>Rhodobacterales</taxon>
        <taxon>Paracoccaceae</taxon>
        <taxon>Gemmobacter</taxon>
    </lineage>
</organism>
<dbReference type="AlphaFoldDB" id="A0A2T6B3A7"/>
<dbReference type="GO" id="GO:0022857">
    <property type="term" value="F:transmembrane transporter activity"/>
    <property type="evidence" value="ECO:0007669"/>
    <property type="project" value="UniProtKB-UniRule"/>
</dbReference>
<dbReference type="Pfam" id="PF06808">
    <property type="entry name" value="DctM"/>
    <property type="match status" value="1"/>
</dbReference>
<keyword evidence="4 7" id="KW-0812">Transmembrane</keyword>
<dbReference type="NCBIfam" id="TIGR00786">
    <property type="entry name" value="dctM"/>
    <property type="match status" value="1"/>
</dbReference>
<protein>
    <recommendedName>
        <fullName evidence="7">TRAP transporter large permease protein</fullName>
    </recommendedName>
</protein>
<comment type="subunit">
    <text evidence="7">The complex comprises the extracytoplasmic solute receptor protein and the two transmembrane proteins.</text>
</comment>
<evidence type="ECO:0000256" key="2">
    <source>
        <dbReference type="ARBA" id="ARBA00022475"/>
    </source>
</evidence>
<feature type="transmembrane region" description="Helical" evidence="7">
    <location>
        <begin position="365"/>
        <end position="389"/>
    </location>
</feature>
<gene>
    <name evidence="9" type="ORF">C8N34_105213</name>
</gene>
<keyword evidence="2" id="KW-1003">Cell membrane</keyword>
<accession>A0A2T6B3A7</accession>
<evidence type="ECO:0000256" key="1">
    <source>
        <dbReference type="ARBA" id="ARBA00004429"/>
    </source>
</evidence>
<dbReference type="OrthoDB" id="9790209at2"/>
<keyword evidence="10" id="KW-1185">Reference proteome</keyword>
<dbReference type="InterPro" id="IPR004681">
    <property type="entry name" value="TRAP_DctM"/>
</dbReference>
<dbReference type="PANTHER" id="PTHR33362:SF5">
    <property type="entry name" value="C4-DICARBOXYLATE TRAP TRANSPORTER LARGE PERMEASE PROTEIN DCTM"/>
    <property type="match status" value="1"/>
</dbReference>
<keyword evidence="7" id="KW-0813">Transport</keyword>
<sequence length="437" mass="45887">MDPLVSGLALIAMLVVTLGSGVWIFVGLLLVSVAGLHFLVGMPLDRVFTIAGTITYRSASTWEMAAVPLFIWVAELIFRSSVSARLFRGLTPFVDRIPGRLLHTNVLGCTLFAAVSGSSAATTATVGKITSSELLNRGYNQNIAVGSLAGAGSLGLLLPPSIAMIIYGILAEVSVSRLFAAGVLPGLMVSGLYSGFIMLMALIRPGIAPAGHQDFGLRDYLRGALDLLPVVALMGIVLGAIYSGIATPSEAAAVGVFAAFGLLILLGELNWGLIRASLMGTVRTSTMVCIILVSASLLSTTLGYLHLPQELGAAIGAMNLDPLALIALLALFYLLLGVFVDGVAIIVMTLPMTLPLVTAAGYDPVWFGVFLVLMVEIGLLTPPVGINLFVLQGLTNWPLGRVARASVPFFLLFGLAVILLVIFPQLALWLPDQLYGK</sequence>